<dbReference type="Proteomes" id="UP000196228">
    <property type="component" value="Chromosome"/>
</dbReference>
<keyword evidence="2" id="KW-0732">Signal</keyword>
<organism evidence="3 4">
    <name type="scientific">Cellulosimicrobium cellulans</name>
    <name type="common">Arthrobacter luteus</name>
    <dbReference type="NCBI Taxonomy" id="1710"/>
    <lineage>
        <taxon>Bacteria</taxon>
        <taxon>Bacillati</taxon>
        <taxon>Actinomycetota</taxon>
        <taxon>Actinomycetes</taxon>
        <taxon>Micrococcales</taxon>
        <taxon>Promicromonosporaceae</taxon>
        <taxon>Cellulosimicrobium</taxon>
    </lineage>
</organism>
<evidence type="ECO:0000313" key="3">
    <source>
        <dbReference type="EMBL" id="ARU50816.1"/>
    </source>
</evidence>
<dbReference type="EMBL" id="CP021383">
    <property type="protein sequence ID" value="ARU50816.1"/>
    <property type="molecule type" value="Genomic_DNA"/>
</dbReference>
<sequence>MGSPAVTRGPRRGAALAAGVVLAVAVVSACTGGPAPDPTDVATTTSTPGSVPGPGANDGSASAPDAGPGSGTSPGEQDEATGSDPGPASVADAPEVMSLSGARAAAPLVARAGWQVVGSAGACVLSWRGASDAAAPAAGAREVSAALLAETVEADGGDTAVTRDVLLPLTSDGVAIQGMNAVAQDWDVDTPRGPVQVRGAARVASVPTFDGGASTQSVVLALDCAGSLDDGAWQQLLADVRVGLVGPVEELGAWPS</sequence>
<dbReference type="AlphaFoldDB" id="A0A1Y0HTI1"/>
<evidence type="ECO:0000256" key="1">
    <source>
        <dbReference type="SAM" id="MobiDB-lite"/>
    </source>
</evidence>
<reference evidence="3 4" key="1">
    <citation type="submission" date="2017-05" db="EMBL/GenBank/DDBJ databases">
        <authorList>
            <person name="Song R."/>
            <person name="Chenine A.L."/>
            <person name="Ruprecht R.M."/>
        </authorList>
    </citation>
    <scope>NUCLEOTIDE SEQUENCE [LARGE SCALE GENOMIC DNA]</scope>
    <source>
        <strain evidence="3 4">PSBB019</strain>
    </source>
</reference>
<feature type="compositionally biased region" description="Low complexity" evidence="1">
    <location>
        <begin position="38"/>
        <end position="55"/>
    </location>
</feature>
<evidence type="ECO:0008006" key="5">
    <source>
        <dbReference type="Google" id="ProtNLM"/>
    </source>
</evidence>
<gene>
    <name evidence="3" type="ORF">CBR64_04245</name>
</gene>
<evidence type="ECO:0000313" key="4">
    <source>
        <dbReference type="Proteomes" id="UP000196228"/>
    </source>
</evidence>
<feature type="signal peptide" evidence="2">
    <location>
        <begin position="1"/>
        <end position="29"/>
    </location>
</feature>
<accession>A0A1Y0HTI1</accession>
<evidence type="ECO:0000256" key="2">
    <source>
        <dbReference type="SAM" id="SignalP"/>
    </source>
</evidence>
<name>A0A1Y0HTI1_CELCE</name>
<proteinExistence type="predicted"/>
<dbReference type="KEGG" id="cceu:CBR64_04245"/>
<feature type="chain" id="PRO_5012123772" description="Lipoprotein" evidence="2">
    <location>
        <begin position="30"/>
        <end position="256"/>
    </location>
</feature>
<protein>
    <recommendedName>
        <fullName evidence="5">Lipoprotein</fullName>
    </recommendedName>
</protein>
<feature type="region of interest" description="Disordered" evidence="1">
    <location>
        <begin position="30"/>
        <end position="92"/>
    </location>
</feature>